<feature type="compositionally biased region" description="Acidic residues" evidence="12">
    <location>
        <begin position="732"/>
        <end position="743"/>
    </location>
</feature>
<reference evidence="16 17" key="1">
    <citation type="submission" date="2019-03" db="EMBL/GenBank/DDBJ databases">
        <authorList>
            <person name="Gaulin E."/>
            <person name="Dumas B."/>
        </authorList>
    </citation>
    <scope>NUCLEOTIDE SEQUENCE [LARGE SCALE GENOMIC DNA]</scope>
    <source>
        <strain evidence="16">CBS 568.67</strain>
    </source>
</reference>
<keyword evidence="6" id="KW-0630">Potassium</keyword>
<keyword evidence="17" id="KW-1185">Reference proteome</keyword>
<dbReference type="Gene3D" id="1.20.120.350">
    <property type="entry name" value="Voltage-gated potassium channels. Chain C"/>
    <property type="match status" value="1"/>
</dbReference>
<feature type="region of interest" description="Disordered" evidence="12">
    <location>
        <begin position="591"/>
        <end position="645"/>
    </location>
</feature>
<feature type="region of interest" description="Disordered" evidence="12">
    <location>
        <begin position="721"/>
        <end position="759"/>
    </location>
</feature>
<dbReference type="Gene3D" id="3.40.50.720">
    <property type="entry name" value="NAD(P)-binding Rossmann-like Domain"/>
    <property type="match status" value="2"/>
</dbReference>
<dbReference type="InterPro" id="IPR047871">
    <property type="entry name" value="K_chnl_Slo-like"/>
</dbReference>
<keyword evidence="3" id="KW-0633">Potassium transport</keyword>
<dbReference type="PROSITE" id="PS51201">
    <property type="entry name" value="RCK_N"/>
    <property type="match status" value="1"/>
</dbReference>
<evidence type="ECO:0000256" key="9">
    <source>
        <dbReference type="ARBA" id="ARBA00023136"/>
    </source>
</evidence>
<reference evidence="15" key="2">
    <citation type="submission" date="2019-06" db="EMBL/GenBank/DDBJ databases">
        <title>Genomics analysis of Aphanomyces spp. identifies a new class of oomycete effector associated with host adaptation.</title>
        <authorList>
            <person name="Gaulin E."/>
        </authorList>
    </citation>
    <scope>NUCLEOTIDE SEQUENCE</scope>
    <source>
        <strain evidence="15">CBS 578.67</strain>
    </source>
</reference>
<evidence type="ECO:0000256" key="5">
    <source>
        <dbReference type="ARBA" id="ARBA00022826"/>
    </source>
</evidence>
<dbReference type="Gene3D" id="1.10.287.70">
    <property type="match status" value="1"/>
</dbReference>
<comment type="subcellular location">
    <subcellularLocation>
        <location evidence="1">Membrane</location>
        <topology evidence="1">Multi-pass membrane protein</topology>
    </subcellularLocation>
</comment>
<dbReference type="InterPro" id="IPR027359">
    <property type="entry name" value="Volt_channel_dom_sf"/>
</dbReference>
<feature type="domain" description="RCK N-terminal" evidence="14">
    <location>
        <begin position="279"/>
        <end position="418"/>
    </location>
</feature>
<dbReference type="Pfam" id="PF03493">
    <property type="entry name" value="BK_channel_a"/>
    <property type="match status" value="1"/>
</dbReference>
<evidence type="ECO:0000256" key="11">
    <source>
        <dbReference type="ARBA" id="ARBA00029579"/>
    </source>
</evidence>
<dbReference type="Pfam" id="PF00520">
    <property type="entry name" value="Ion_trans"/>
    <property type="match status" value="1"/>
</dbReference>
<sequence>MAGAVIWKPKRGVVKEWLLAVKSRLIRPRMRGETFRKWASRNLENSPFASGIDVFQVFLGLAVTFIYFYENWRKFQDVTESATLRNVQTVIGVFFTVDYVVRFYVADSRETYFFSTMSAVDLATIVPQWFEMAITDDTNLKNQANALKTLRALRFLRAFRLLVFTKTAKGRQAGILFLTVMSLIICTAGIIQAIEQCAKPTDTKCQNLEIYNACYFVVITIATLGYGDIAPKSDNGKLAVIFLIFFTGILLPLQISRYSDILNRETEYDKSFKEPKERNPHILICGEVNSSALDFFLRQFLHPNNMNWKDKVVILCPGLPSHNLKRILLNPAYEQRVVYLQGSAMLDSDLKRAAAANARMCYVLLNKLSQDGDRNDTASNLLTISLRHHTNDVPLFVQVLKTDNIRHIHMSGATNIICIDEMKLGILAKTCVIPGLCAFLCNILFTFRPFYNRSTLWASEFLSGCAHDVYEAKLPPYLDGLISFSLLAMVLYKEYNIVAVATAGRNHMDMKLFPAKATMRAFHKIYILATTPDAPRRVEMLPLSLLQKYEAHLTTFDQITAAWNATSISGKIRTTIRHRSSVGRYNGSSVISMDSSRLGPGEMSKSMDDMQSARRNTGTITRVLPCEVEDEMENSSSDGRAIDHGALPDQRSQRALFAPSTIPSATPLLPDASPIHATPGSPSSSTSESQLATTPSKSALITVPSHESTTAMLLHKEAATNRPAADDHIPTDDESGAGDDDADTMVPDPANPSMPFRPRSNTGSIAFDSFMDTGIPTNMANHIILCGMPNSLYDFVAPLRPVFARTASKLAVGEAFGSTTQGMGTVPIVIISQILMSEKQHASIAMFTGIYYLHGSPLHEDVLRAACVFRARSIVILSNCTQTSAHVDEMTDPAADMIDQNMIDTDAITLHRFITEACECNCPHGGPLPTVIIELSRPSSLRFVKDEMYRAEHPTVLTAVKAVTKQVLSRADDPLDNICHPIYAAGNVFISNSLDAVLGSCNHYGTIIDLFHLLVFGDSIPPDGTNGANRRALDQINVPLEYVQRPYGECFVEMLTKQDILCLGLYRARQHRHSFVFVNPDEDVVVQDCDKLFVLR</sequence>
<evidence type="ECO:0000256" key="8">
    <source>
        <dbReference type="ARBA" id="ARBA00023065"/>
    </source>
</evidence>
<keyword evidence="9 13" id="KW-0472">Membrane</keyword>
<dbReference type="PANTHER" id="PTHR10027:SF10">
    <property type="entry name" value="SLOWPOKE 2, ISOFORM D"/>
    <property type="match status" value="1"/>
</dbReference>
<evidence type="ECO:0000256" key="4">
    <source>
        <dbReference type="ARBA" id="ARBA00022692"/>
    </source>
</evidence>
<evidence type="ECO:0000313" key="15">
    <source>
        <dbReference type="EMBL" id="KAF0695897.1"/>
    </source>
</evidence>
<organism evidence="16 17">
    <name type="scientific">Aphanomyces stellatus</name>
    <dbReference type="NCBI Taxonomy" id="120398"/>
    <lineage>
        <taxon>Eukaryota</taxon>
        <taxon>Sar</taxon>
        <taxon>Stramenopiles</taxon>
        <taxon>Oomycota</taxon>
        <taxon>Saprolegniomycetes</taxon>
        <taxon>Saprolegniales</taxon>
        <taxon>Verrucalvaceae</taxon>
        <taxon>Aphanomyces</taxon>
    </lineage>
</organism>
<dbReference type="GO" id="GO:0005267">
    <property type="term" value="F:potassium channel activity"/>
    <property type="evidence" value="ECO:0007669"/>
    <property type="project" value="UniProtKB-KW"/>
</dbReference>
<feature type="transmembrane region" description="Helical" evidence="13">
    <location>
        <begin position="238"/>
        <end position="255"/>
    </location>
</feature>
<accession>A0A485KY23</accession>
<keyword evidence="7 13" id="KW-1133">Transmembrane helix</keyword>
<dbReference type="InterPro" id="IPR003929">
    <property type="entry name" value="K_chnl_BK_asu"/>
</dbReference>
<feature type="transmembrane region" description="Helical" evidence="13">
    <location>
        <begin position="48"/>
        <end position="69"/>
    </location>
</feature>
<evidence type="ECO:0000256" key="12">
    <source>
        <dbReference type="SAM" id="MobiDB-lite"/>
    </source>
</evidence>
<dbReference type="EMBL" id="CAADRA010005466">
    <property type="protein sequence ID" value="VFT90150.1"/>
    <property type="molecule type" value="Genomic_DNA"/>
</dbReference>
<evidence type="ECO:0000256" key="2">
    <source>
        <dbReference type="ARBA" id="ARBA00022448"/>
    </source>
</evidence>
<keyword evidence="2" id="KW-0813">Transport</keyword>
<dbReference type="OrthoDB" id="10035564at2759"/>
<evidence type="ECO:0000259" key="14">
    <source>
        <dbReference type="PROSITE" id="PS51201"/>
    </source>
</evidence>
<keyword evidence="5" id="KW-0631">Potassium channel</keyword>
<dbReference type="GO" id="GO:0034702">
    <property type="term" value="C:monoatomic ion channel complex"/>
    <property type="evidence" value="ECO:0007669"/>
    <property type="project" value="UniProtKB-KW"/>
</dbReference>
<dbReference type="InterPro" id="IPR005821">
    <property type="entry name" value="Ion_trans_dom"/>
</dbReference>
<feature type="compositionally biased region" description="Polar residues" evidence="12">
    <location>
        <begin position="690"/>
        <end position="702"/>
    </location>
</feature>
<dbReference type="InterPro" id="IPR003148">
    <property type="entry name" value="RCK_N"/>
</dbReference>
<dbReference type="PRINTS" id="PR00169">
    <property type="entry name" value="KCHANNEL"/>
</dbReference>
<evidence type="ECO:0000256" key="6">
    <source>
        <dbReference type="ARBA" id="ARBA00022958"/>
    </source>
</evidence>
<keyword evidence="10" id="KW-0407">Ion channel</keyword>
<dbReference type="Proteomes" id="UP000332933">
    <property type="component" value="Unassembled WGS sequence"/>
</dbReference>
<evidence type="ECO:0000256" key="1">
    <source>
        <dbReference type="ARBA" id="ARBA00004141"/>
    </source>
</evidence>
<dbReference type="InterPro" id="IPR036291">
    <property type="entry name" value="NAD(P)-bd_dom_sf"/>
</dbReference>
<evidence type="ECO:0000313" key="17">
    <source>
        <dbReference type="Proteomes" id="UP000332933"/>
    </source>
</evidence>
<evidence type="ECO:0000256" key="13">
    <source>
        <dbReference type="SAM" id="Phobius"/>
    </source>
</evidence>
<feature type="compositionally biased region" description="Basic and acidic residues" evidence="12">
    <location>
        <begin position="721"/>
        <end position="731"/>
    </location>
</feature>
<evidence type="ECO:0000256" key="7">
    <source>
        <dbReference type="ARBA" id="ARBA00022989"/>
    </source>
</evidence>
<evidence type="ECO:0000313" key="16">
    <source>
        <dbReference type="EMBL" id="VFT90150.1"/>
    </source>
</evidence>
<feature type="region of interest" description="Disordered" evidence="12">
    <location>
        <begin position="661"/>
        <end position="702"/>
    </location>
</feature>
<feature type="compositionally biased region" description="Low complexity" evidence="12">
    <location>
        <begin position="678"/>
        <end position="689"/>
    </location>
</feature>
<dbReference type="EMBL" id="VJMH01005445">
    <property type="protein sequence ID" value="KAF0695897.1"/>
    <property type="molecule type" value="Genomic_DNA"/>
</dbReference>
<name>A0A485KY23_9STRA</name>
<keyword evidence="8" id="KW-0406">Ion transport</keyword>
<evidence type="ECO:0000256" key="3">
    <source>
        <dbReference type="ARBA" id="ARBA00022538"/>
    </source>
</evidence>
<protein>
    <recommendedName>
        <fullName evidence="11">BK channel</fullName>
    </recommendedName>
</protein>
<feature type="transmembrane region" description="Helical" evidence="13">
    <location>
        <begin position="210"/>
        <end position="226"/>
    </location>
</feature>
<proteinExistence type="predicted"/>
<dbReference type="SUPFAM" id="SSF81324">
    <property type="entry name" value="Voltage-gated potassium channels"/>
    <property type="match status" value="1"/>
</dbReference>
<evidence type="ECO:0000256" key="10">
    <source>
        <dbReference type="ARBA" id="ARBA00023303"/>
    </source>
</evidence>
<feature type="transmembrane region" description="Helical" evidence="13">
    <location>
        <begin position="175"/>
        <end position="194"/>
    </location>
</feature>
<keyword evidence="4 13" id="KW-0812">Transmembrane</keyword>
<dbReference type="SUPFAM" id="SSF51735">
    <property type="entry name" value="NAD(P)-binding Rossmann-fold domains"/>
    <property type="match status" value="1"/>
</dbReference>
<gene>
    <name evidence="16" type="primary">Aste57867_13311</name>
    <name evidence="15" type="ORF">As57867_013262</name>
    <name evidence="16" type="ORF">ASTE57867_13311</name>
</gene>
<dbReference type="AlphaFoldDB" id="A0A485KY23"/>
<dbReference type="Pfam" id="PF22614">
    <property type="entry name" value="Slo-like_RCK"/>
    <property type="match status" value="2"/>
</dbReference>
<dbReference type="PANTHER" id="PTHR10027">
    <property type="entry name" value="CALCIUM-ACTIVATED POTASSIUM CHANNEL ALPHA CHAIN"/>
    <property type="match status" value="1"/>
</dbReference>